<dbReference type="PROSITE" id="PS00178">
    <property type="entry name" value="AA_TRNA_LIGASE_I"/>
    <property type="match status" value="1"/>
</dbReference>
<comment type="subcellular location">
    <subcellularLocation>
        <location evidence="8">Cytoplasm</location>
    </subcellularLocation>
</comment>
<dbReference type="GO" id="GO:0005524">
    <property type="term" value="F:ATP binding"/>
    <property type="evidence" value="ECO:0007669"/>
    <property type="project" value="UniProtKB-UniRule"/>
</dbReference>
<dbReference type="InterPro" id="IPR014729">
    <property type="entry name" value="Rossmann-like_a/b/a_fold"/>
</dbReference>
<keyword evidence="12" id="KW-1185">Reference proteome</keyword>
<dbReference type="GO" id="GO:0004831">
    <property type="term" value="F:tyrosine-tRNA ligase activity"/>
    <property type="evidence" value="ECO:0007669"/>
    <property type="project" value="UniProtKB-UniRule"/>
</dbReference>
<evidence type="ECO:0000256" key="4">
    <source>
        <dbReference type="ARBA" id="ARBA00022884"/>
    </source>
</evidence>
<evidence type="ECO:0000256" key="1">
    <source>
        <dbReference type="ARBA" id="ARBA00022598"/>
    </source>
</evidence>
<proteinExistence type="inferred from homology"/>
<dbReference type="InterPro" id="IPR002307">
    <property type="entry name" value="Tyr-tRNA-ligase"/>
</dbReference>
<feature type="binding site" evidence="8">
    <location>
        <position position="191"/>
    </location>
    <ligand>
        <name>L-tyrosine</name>
        <dbReference type="ChEBI" id="CHEBI:58315"/>
    </ligand>
</feature>
<keyword evidence="6 8" id="KW-0030">Aminoacyl-tRNA synthetase</keyword>
<comment type="subunit">
    <text evidence="8">Homodimer.</text>
</comment>
<feature type="short sequence motif" description="'HIGH' region" evidence="8">
    <location>
        <begin position="63"/>
        <end position="72"/>
    </location>
</feature>
<dbReference type="FunFam" id="1.10.240.10:FF:000001">
    <property type="entry name" value="Tyrosine--tRNA ligase"/>
    <property type="match status" value="1"/>
</dbReference>
<protein>
    <recommendedName>
        <fullName evidence="8">Tyrosine--tRNA ligase</fullName>
        <ecNumber evidence="8">6.1.1.1</ecNumber>
    </recommendedName>
    <alternativeName>
        <fullName evidence="8">Tyrosyl-tRNA synthetase</fullName>
        <shortName evidence="8">TyrRS</shortName>
    </alternativeName>
</protein>
<dbReference type="GO" id="GO:0005829">
    <property type="term" value="C:cytosol"/>
    <property type="evidence" value="ECO:0007669"/>
    <property type="project" value="TreeGrafter"/>
</dbReference>
<feature type="binding site" evidence="8">
    <location>
        <position position="195"/>
    </location>
    <ligand>
        <name>L-tyrosine</name>
        <dbReference type="ChEBI" id="CHEBI:58315"/>
    </ligand>
</feature>
<dbReference type="Pfam" id="PF22421">
    <property type="entry name" value="SYY_C-terminal"/>
    <property type="match status" value="1"/>
</dbReference>
<comment type="caution">
    <text evidence="11">The sequence shown here is derived from an EMBL/GenBank/DDBJ whole genome shotgun (WGS) entry which is preliminary data.</text>
</comment>
<dbReference type="RefSeq" id="WP_082714370.1">
    <property type="nucleotide sequence ID" value="NZ_CP118869.1"/>
</dbReference>
<dbReference type="SUPFAM" id="SSF55174">
    <property type="entry name" value="Alpha-L RNA-binding motif"/>
    <property type="match status" value="1"/>
</dbReference>
<keyword evidence="5 8" id="KW-0648">Protein biosynthesis</keyword>
<evidence type="ECO:0000256" key="7">
    <source>
        <dbReference type="ARBA" id="ARBA00048248"/>
    </source>
</evidence>
<keyword evidence="3 8" id="KW-0067">ATP-binding</keyword>
<feature type="short sequence motif" description="'KMSKS' region" evidence="8">
    <location>
        <begin position="251"/>
        <end position="255"/>
    </location>
</feature>
<name>A0A133Y7M6_9FIRM</name>
<dbReference type="GO" id="GO:0003723">
    <property type="term" value="F:RNA binding"/>
    <property type="evidence" value="ECO:0007669"/>
    <property type="project" value="UniProtKB-KW"/>
</dbReference>
<dbReference type="Gene3D" id="1.10.240.10">
    <property type="entry name" value="Tyrosyl-Transfer RNA Synthetase"/>
    <property type="match status" value="1"/>
</dbReference>
<dbReference type="Pfam" id="PF00579">
    <property type="entry name" value="tRNA-synt_1b"/>
    <property type="match status" value="1"/>
</dbReference>
<evidence type="ECO:0000256" key="6">
    <source>
        <dbReference type="ARBA" id="ARBA00023146"/>
    </source>
</evidence>
<dbReference type="Gene3D" id="3.10.290.10">
    <property type="entry name" value="RNA-binding S4 domain"/>
    <property type="match status" value="1"/>
</dbReference>
<dbReference type="PANTHER" id="PTHR11766">
    <property type="entry name" value="TYROSYL-TRNA SYNTHETASE"/>
    <property type="match status" value="1"/>
</dbReference>
<evidence type="ECO:0000313" key="12">
    <source>
        <dbReference type="Proteomes" id="UP000070080"/>
    </source>
</evidence>
<dbReference type="InterPro" id="IPR002305">
    <property type="entry name" value="aa-tRNA-synth_Ic"/>
</dbReference>
<dbReference type="PROSITE" id="PS50889">
    <property type="entry name" value="S4"/>
    <property type="match status" value="1"/>
</dbReference>
<evidence type="ECO:0000256" key="8">
    <source>
        <dbReference type="HAMAP-Rule" id="MF_02006"/>
    </source>
</evidence>
<dbReference type="STRING" id="1497955.HMPREF1872_01230"/>
<feature type="domain" description="RNA-binding S4" evidence="10">
    <location>
        <begin position="361"/>
        <end position="421"/>
    </location>
</feature>
<keyword evidence="4 9" id="KW-0694">RNA-binding</keyword>
<dbReference type="InterPro" id="IPR036986">
    <property type="entry name" value="S4_RNA-bd_sf"/>
</dbReference>
<dbReference type="NCBIfam" id="TIGR00234">
    <property type="entry name" value="tyrS"/>
    <property type="match status" value="1"/>
</dbReference>
<evidence type="ECO:0000256" key="2">
    <source>
        <dbReference type="ARBA" id="ARBA00022741"/>
    </source>
</evidence>
<gene>
    <name evidence="8" type="primary">tyrS</name>
    <name evidence="11" type="ORF">HMPREF1872_01230</name>
</gene>
<dbReference type="InterPro" id="IPR054608">
    <property type="entry name" value="SYY-like_C"/>
</dbReference>
<keyword evidence="8" id="KW-0963">Cytoplasm</keyword>
<dbReference type="InterPro" id="IPR024107">
    <property type="entry name" value="Tyr-tRNA-ligase_bac_1"/>
</dbReference>
<keyword evidence="1 8" id="KW-0436">Ligase</keyword>
<evidence type="ECO:0000313" key="11">
    <source>
        <dbReference type="EMBL" id="KXB39198.1"/>
    </source>
</evidence>
<dbReference type="EC" id="6.1.1.1" evidence="8"/>
<dbReference type="InterPro" id="IPR001412">
    <property type="entry name" value="aa-tRNA-synth_I_CS"/>
</dbReference>
<dbReference type="CDD" id="cd00805">
    <property type="entry name" value="TyrRS_core"/>
    <property type="match status" value="1"/>
</dbReference>
<dbReference type="Proteomes" id="UP000070080">
    <property type="component" value="Unassembled WGS sequence"/>
</dbReference>
<dbReference type="EMBL" id="LSCV01000042">
    <property type="protein sequence ID" value="KXB39198.1"/>
    <property type="molecule type" value="Genomic_DNA"/>
</dbReference>
<dbReference type="SUPFAM" id="SSF52374">
    <property type="entry name" value="Nucleotidylyl transferase"/>
    <property type="match status" value="1"/>
</dbReference>
<organism evidence="11 12">
    <name type="scientific">Amygdalobacter nucleatus</name>
    <dbReference type="NCBI Taxonomy" id="3029274"/>
    <lineage>
        <taxon>Bacteria</taxon>
        <taxon>Bacillati</taxon>
        <taxon>Bacillota</taxon>
        <taxon>Clostridia</taxon>
        <taxon>Eubacteriales</taxon>
        <taxon>Oscillospiraceae</taxon>
        <taxon>Amygdalobacter</taxon>
    </lineage>
</organism>
<keyword evidence="2 8" id="KW-0547">Nucleotide-binding</keyword>
<feature type="binding site" evidence="8">
    <location>
        <position position="58"/>
    </location>
    <ligand>
        <name>L-tyrosine</name>
        <dbReference type="ChEBI" id="CHEBI:58315"/>
    </ligand>
</feature>
<sequence length="425" mass="47770">MISKEEQAKIREHSLALAKAVIGDKNIFDVLKERGYLMQCTNEDGVREYLATPGKYLYTGFDPTADSLHIGHFLPIMVMAYLQAAGHHPIALMGGGTGMIGDPSGRTDLRKILTAETVQHNVDCIQDQMGILLDFSNEKAVLVNNADWILGLNYIDFLRDIGSQFSVNRMLTAECYKNRMERGLTFLEFNYMLLQAFDFLCLYRKFGLRLEMGGDDQWSNILAGIDLVRRKEQAEGFGCTFTLLTNSEGMKMGKTAKGAVWINEDKLPVYDFYQYWRNVGDADVLKFLRLLTFTPLSEIAEYEHLTGSELNPIKEILAFRITEIVHGTEKATKAQAKAKALFAGNIADNATTYTVEDPSQSLLDMLVSLKLVPSKSEARRLMQQGGISVDDQVCTDINTHIPIDKLQAGFIVKRGKKNFYRLISK</sequence>
<evidence type="ECO:0000256" key="5">
    <source>
        <dbReference type="ARBA" id="ARBA00022917"/>
    </source>
</evidence>
<comment type="similarity">
    <text evidence="8">Belongs to the class-I aminoacyl-tRNA synthetase family. TyrS type 1 subfamily.</text>
</comment>
<evidence type="ECO:0000256" key="9">
    <source>
        <dbReference type="PROSITE-ProRule" id="PRU00182"/>
    </source>
</evidence>
<dbReference type="InterPro" id="IPR024088">
    <property type="entry name" value="Tyr-tRNA-ligase_bac-type"/>
</dbReference>
<dbReference type="CDD" id="cd00165">
    <property type="entry name" value="S4"/>
    <property type="match status" value="1"/>
</dbReference>
<comment type="catalytic activity">
    <reaction evidence="7 8">
        <text>tRNA(Tyr) + L-tyrosine + ATP = L-tyrosyl-tRNA(Tyr) + AMP + diphosphate + H(+)</text>
        <dbReference type="Rhea" id="RHEA:10220"/>
        <dbReference type="Rhea" id="RHEA-COMP:9706"/>
        <dbReference type="Rhea" id="RHEA-COMP:9707"/>
        <dbReference type="ChEBI" id="CHEBI:15378"/>
        <dbReference type="ChEBI" id="CHEBI:30616"/>
        <dbReference type="ChEBI" id="CHEBI:33019"/>
        <dbReference type="ChEBI" id="CHEBI:58315"/>
        <dbReference type="ChEBI" id="CHEBI:78442"/>
        <dbReference type="ChEBI" id="CHEBI:78536"/>
        <dbReference type="ChEBI" id="CHEBI:456215"/>
        <dbReference type="EC" id="6.1.1.1"/>
    </reaction>
</comment>
<dbReference type="PRINTS" id="PR01040">
    <property type="entry name" value="TRNASYNTHTYR"/>
</dbReference>
<comment type="function">
    <text evidence="8">Catalyzes the attachment of tyrosine to tRNA(Tyr) in a two-step reaction: tyrosine is first activated by ATP to form Tyr-AMP and then transferred to the acceptor end of tRNA(Tyr).</text>
</comment>
<reference evidence="12" key="1">
    <citation type="submission" date="2016-01" db="EMBL/GenBank/DDBJ databases">
        <authorList>
            <person name="Mitreva M."/>
            <person name="Pepin K.H."/>
            <person name="Mihindukulasuriya K.A."/>
            <person name="Fulton R."/>
            <person name="Fronick C."/>
            <person name="O'Laughlin M."/>
            <person name="Miner T."/>
            <person name="Herter B."/>
            <person name="Rosa B.A."/>
            <person name="Cordes M."/>
            <person name="Tomlinson C."/>
            <person name="Wollam A."/>
            <person name="Palsikar V.B."/>
            <person name="Mardis E.R."/>
            <person name="Wilson R.K."/>
        </authorList>
    </citation>
    <scope>NUCLEOTIDE SEQUENCE [LARGE SCALE GENOMIC DNA]</scope>
    <source>
        <strain evidence="12">KA00274</strain>
    </source>
</reference>
<dbReference type="GO" id="GO:0006437">
    <property type="term" value="P:tyrosyl-tRNA aminoacylation"/>
    <property type="evidence" value="ECO:0007669"/>
    <property type="project" value="UniProtKB-UniRule"/>
</dbReference>
<dbReference type="Gene3D" id="3.40.50.620">
    <property type="entry name" value="HUPs"/>
    <property type="match status" value="1"/>
</dbReference>
<accession>A0A133Y7M6</accession>
<dbReference type="HAMAP" id="MF_02006">
    <property type="entry name" value="Tyr_tRNA_synth_type1"/>
    <property type="match status" value="1"/>
</dbReference>
<evidence type="ECO:0000259" key="10">
    <source>
        <dbReference type="SMART" id="SM00363"/>
    </source>
</evidence>
<dbReference type="OrthoDB" id="9804243at2"/>
<dbReference type="PANTHER" id="PTHR11766:SF0">
    <property type="entry name" value="TYROSINE--TRNA LIGASE, MITOCHONDRIAL"/>
    <property type="match status" value="1"/>
</dbReference>
<dbReference type="InterPro" id="IPR002942">
    <property type="entry name" value="S4_RNA-bd"/>
</dbReference>
<dbReference type="AlphaFoldDB" id="A0A133Y7M6"/>
<dbReference type="PATRIC" id="fig|1497955.3.peg.1195"/>
<feature type="binding site" evidence="8">
    <location>
        <position position="254"/>
    </location>
    <ligand>
        <name>ATP</name>
        <dbReference type="ChEBI" id="CHEBI:30616"/>
    </ligand>
</feature>
<evidence type="ECO:0000256" key="3">
    <source>
        <dbReference type="ARBA" id="ARBA00022840"/>
    </source>
</evidence>
<dbReference type="SMART" id="SM00363">
    <property type="entry name" value="S4"/>
    <property type="match status" value="1"/>
</dbReference>